<dbReference type="Proteomes" id="UP000799750">
    <property type="component" value="Unassembled WGS sequence"/>
</dbReference>
<evidence type="ECO:0000313" key="2">
    <source>
        <dbReference type="EMBL" id="KAF2492948.1"/>
    </source>
</evidence>
<protein>
    <recommendedName>
        <fullName evidence="1">BTB domain-containing protein</fullName>
    </recommendedName>
</protein>
<dbReference type="OrthoDB" id="6359816at2759"/>
<proteinExistence type="predicted"/>
<evidence type="ECO:0000259" key="1">
    <source>
        <dbReference type="PROSITE" id="PS50097"/>
    </source>
</evidence>
<dbReference type="InterPro" id="IPR051481">
    <property type="entry name" value="BTB-POZ/Galectin-3-binding"/>
</dbReference>
<dbReference type="AlphaFoldDB" id="A0A6A6QKG8"/>
<dbReference type="EMBL" id="MU004193">
    <property type="protein sequence ID" value="KAF2492948.1"/>
    <property type="molecule type" value="Genomic_DNA"/>
</dbReference>
<dbReference type="SUPFAM" id="SSF54695">
    <property type="entry name" value="POZ domain"/>
    <property type="match status" value="1"/>
</dbReference>
<dbReference type="PANTHER" id="PTHR24410:SF23">
    <property type="entry name" value="BTB DOMAIN-CONTAINING PROTEIN-RELATED"/>
    <property type="match status" value="1"/>
</dbReference>
<accession>A0A6A6QKG8</accession>
<name>A0A6A6QKG8_9PEZI</name>
<dbReference type="PANTHER" id="PTHR24410">
    <property type="entry name" value="HL07962P-RELATED"/>
    <property type="match status" value="1"/>
</dbReference>
<organism evidence="2 3">
    <name type="scientific">Lophium mytilinum</name>
    <dbReference type="NCBI Taxonomy" id="390894"/>
    <lineage>
        <taxon>Eukaryota</taxon>
        <taxon>Fungi</taxon>
        <taxon>Dikarya</taxon>
        <taxon>Ascomycota</taxon>
        <taxon>Pezizomycotina</taxon>
        <taxon>Dothideomycetes</taxon>
        <taxon>Pleosporomycetidae</taxon>
        <taxon>Mytilinidiales</taxon>
        <taxon>Mytilinidiaceae</taxon>
        <taxon>Lophium</taxon>
    </lineage>
</organism>
<feature type="domain" description="BTB" evidence="1">
    <location>
        <begin position="26"/>
        <end position="99"/>
    </location>
</feature>
<reference evidence="2" key="1">
    <citation type="journal article" date="2020" name="Stud. Mycol.">
        <title>101 Dothideomycetes genomes: a test case for predicting lifestyles and emergence of pathogens.</title>
        <authorList>
            <person name="Haridas S."/>
            <person name="Albert R."/>
            <person name="Binder M."/>
            <person name="Bloem J."/>
            <person name="Labutti K."/>
            <person name="Salamov A."/>
            <person name="Andreopoulos B."/>
            <person name="Baker S."/>
            <person name="Barry K."/>
            <person name="Bills G."/>
            <person name="Bluhm B."/>
            <person name="Cannon C."/>
            <person name="Castanera R."/>
            <person name="Culley D."/>
            <person name="Daum C."/>
            <person name="Ezra D."/>
            <person name="Gonzalez J."/>
            <person name="Henrissat B."/>
            <person name="Kuo A."/>
            <person name="Liang C."/>
            <person name="Lipzen A."/>
            <person name="Lutzoni F."/>
            <person name="Magnuson J."/>
            <person name="Mondo S."/>
            <person name="Nolan M."/>
            <person name="Ohm R."/>
            <person name="Pangilinan J."/>
            <person name="Park H.-J."/>
            <person name="Ramirez L."/>
            <person name="Alfaro M."/>
            <person name="Sun H."/>
            <person name="Tritt A."/>
            <person name="Yoshinaga Y."/>
            <person name="Zwiers L.-H."/>
            <person name="Turgeon B."/>
            <person name="Goodwin S."/>
            <person name="Spatafora J."/>
            <person name="Crous P."/>
            <person name="Grigoriev I."/>
        </authorList>
    </citation>
    <scope>NUCLEOTIDE SEQUENCE</scope>
    <source>
        <strain evidence="2">CBS 269.34</strain>
    </source>
</reference>
<evidence type="ECO:0000313" key="3">
    <source>
        <dbReference type="Proteomes" id="UP000799750"/>
    </source>
</evidence>
<keyword evidence="3" id="KW-1185">Reference proteome</keyword>
<dbReference type="InterPro" id="IPR011333">
    <property type="entry name" value="SKP1/BTB/POZ_sf"/>
</dbReference>
<sequence length="290" mass="31813">MEPLVPQTDTSFLSGLASFHNSPHFSDVTIRLLDAFSEPVYSLHAHKLVLSAHSQIFANIFNEELQQRWAPVIDIHDDDPTAFLAMLEYMYSGSYSIPASTSSSRSSSPTGSAEVDISATDLIFHTRLHALATTYAIPTLQNLCARNFALASTPPKSPFPTPTWFTAVELHYTLLCPSSSLSSLMIDTLDPLSLAIARQIYSNRTVLLRASLEARAMLRELLVRFPQLGADVTGEARRAWKESPRGGTLIACKGCRRWVVACVAEAMICWRCGEGVVGGIPNEARDGDKK</sequence>
<dbReference type="SMART" id="SM00225">
    <property type="entry name" value="BTB"/>
    <property type="match status" value="1"/>
</dbReference>
<gene>
    <name evidence="2" type="ORF">BU16DRAFT_541725</name>
</gene>
<dbReference type="InterPro" id="IPR000210">
    <property type="entry name" value="BTB/POZ_dom"/>
</dbReference>
<dbReference type="Gene3D" id="3.30.710.10">
    <property type="entry name" value="Potassium Channel Kv1.1, Chain A"/>
    <property type="match status" value="1"/>
</dbReference>
<dbReference type="CDD" id="cd18186">
    <property type="entry name" value="BTB_POZ_ZBTB_KLHL-like"/>
    <property type="match status" value="1"/>
</dbReference>
<dbReference type="PROSITE" id="PS50097">
    <property type="entry name" value="BTB"/>
    <property type="match status" value="1"/>
</dbReference>
<dbReference type="Pfam" id="PF00651">
    <property type="entry name" value="BTB"/>
    <property type="match status" value="1"/>
</dbReference>